<organism evidence="2 3">
    <name type="scientific">Amblyomma americanum</name>
    <name type="common">Lone star tick</name>
    <dbReference type="NCBI Taxonomy" id="6943"/>
    <lineage>
        <taxon>Eukaryota</taxon>
        <taxon>Metazoa</taxon>
        <taxon>Ecdysozoa</taxon>
        <taxon>Arthropoda</taxon>
        <taxon>Chelicerata</taxon>
        <taxon>Arachnida</taxon>
        <taxon>Acari</taxon>
        <taxon>Parasitiformes</taxon>
        <taxon>Ixodida</taxon>
        <taxon>Ixodoidea</taxon>
        <taxon>Ixodidae</taxon>
        <taxon>Amblyomminae</taxon>
        <taxon>Amblyomma</taxon>
    </lineage>
</organism>
<proteinExistence type="predicted"/>
<dbReference type="AlphaFoldDB" id="A0AAQ4E097"/>
<reference evidence="2 3" key="1">
    <citation type="journal article" date="2023" name="Arcadia Sci">
        <title>De novo assembly of a long-read Amblyomma americanum tick genome.</title>
        <authorList>
            <person name="Chou S."/>
            <person name="Poskanzer K.E."/>
            <person name="Rollins M."/>
            <person name="Thuy-Boun P.S."/>
        </authorList>
    </citation>
    <scope>NUCLEOTIDE SEQUENCE [LARGE SCALE GENOMIC DNA]</scope>
    <source>
        <strain evidence="2">F_SG_1</strain>
        <tissue evidence="2">Salivary glands</tissue>
    </source>
</reference>
<comment type="caution">
    <text evidence="2">The sequence shown here is derived from an EMBL/GenBank/DDBJ whole genome shotgun (WGS) entry which is preliminary data.</text>
</comment>
<feature type="region of interest" description="Disordered" evidence="1">
    <location>
        <begin position="1"/>
        <end position="25"/>
    </location>
</feature>
<name>A0AAQ4E097_AMBAM</name>
<gene>
    <name evidence="2" type="ORF">V5799_005082</name>
</gene>
<sequence length="119" mass="12703">MSASPAASEARNGLSGTTVGSGVDANGGAAFVNRAFESYERPANGGDVAKTVYPSYGSAVWKEDSQDAVKPSKPKAAEGCWEKLKRDAWLLPLVHSEFWISAAFSLIQPFYPILVSARH</sequence>
<accession>A0AAQ4E097</accession>
<dbReference type="EMBL" id="JARKHS020024445">
    <property type="protein sequence ID" value="KAK8768137.1"/>
    <property type="molecule type" value="Genomic_DNA"/>
</dbReference>
<evidence type="ECO:0000313" key="2">
    <source>
        <dbReference type="EMBL" id="KAK8768137.1"/>
    </source>
</evidence>
<keyword evidence="3" id="KW-1185">Reference proteome</keyword>
<protein>
    <submittedName>
        <fullName evidence="2">Uncharacterized protein</fullName>
    </submittedName>
</protein>
<dbReference type="Proteomes" id="UP001321473">
    <property type="component" value="Unassembled WGS sequence"/>
</dbReference>
<evidence type="ECO:0000256" key="1">
    <source>
        <dbReference type="SAM" id="MobiDB-lite"/>
    </source>
</evidence>
<evidence type="ECO:0000313" key="3">
    <source>
        <dbReference type="Proteomes" id="UP001321473"/>
    </source>
</evidence>